<evidence type="ECO:0000256" key="1">
    <source>
        <dbReference type="SAM" id="MobiDB-lite"/>
    </source>
</evidence>
<name>A0A818JUS0_9BILA</name>
<dbReference type="Proteomes" id="UP000663872">
    <property type="component" value="Unassembled WGS sequence"/>
</dbReference>
<organism evidence="2 3">
    <name type="scientific">Rotaria socialis</name>
    <dbReference type="NCBI Taxonomy" id="392032"/>
    <lineage>
        <taxon>Eukaryota</taxon>
        <taxon>Metazoa</taxon>
        <taxon>Spiralia</taxon>
        <taxon>Gnathifera</taxon>
        <taxon>Rotifera</taxon>
        <taxon>Eurotatoria</taxon>
        <taxon>Bdelloidea</taxon>
        <taxon>Philodinida</taxon>
        <taxon>Philodinidae</taxon>
        <taxon>Rotaria</taxon>
    </lineage>
</organism>
<evidence type="ECO:0000313" key="2">
    <source>
        <dbReference type="EMBL" id="CAF3544695.1"/>
    </source>
</evidence>
<feature type="region of interest" description="Disordered" evidence="1">
    <location>
        <begin position="54"/>
        <end position="86"/>
    </location>
</feature>
<gene>
    <name evidence="2" type="ORF">GRG538_LOCUS19937</name>
</gene>
<reference evidence="2" key="1">
    <citation type="submission" date="2021-02" db="EMBL/GenBank/DDBJ databases">
        <authorList>
            <person name="Nowell W R."/>
        </authorList>
    </citation>
    <scope>NUCLEOTIDE SEQUENCE</scope>
</reference>
<dbReference type="AlphaFoldDB" id="A0A818JUS0"/>
<proteinExistence type="predicted"/>
<accession>A0A818JUS0</accession>
<feature type="compositionally biased region" description="Polar residues" evidence="1">
    <location>
        <begin position="66"/>
        <end position="77"/>
    </location>
</feature>
<protein>
    <submittedName>
        <fullName evidence="2">Uncharacterized protein</fullName>
    </submittedName>
</protein>
<evidence type="ECO:0000313" key="3">
    <source>
        <dbReference type="Proteomes" id="UP000663872"/>
    </source>
</evidence>
<dbReference type="EMBL" id="CAJNYT010003265">
    <property type="protein sequence ID" value="CAF3544695.1"/>
    <property type="molecule type" value="Genomic_DNA"/>
</dbReference>
<comment type="caution">
    <text evidence="2">The sequence shown here is derived from an EMBL/GenBank/DDBJ whole genome shotgun (WGS) entry which is preliminary data.</text>
</comment>
<sequence length="259" mass="30996">MDEKTSLMKATFLFDDRKRFVADCEHDRLRNSIQQHTEIPQTADPWKQPPMDFTVKNFHPNRKKNTNTSSMNDVSSSEEQREKTSRSYDPIVMKPFSVQYKNQGTNDDKDDDDLFLVDRKIKYDRIKRMLNTEQYINPKPHDFRQYPDIKELGLSEFGTGYTRDPFKIRFLSDHLNTIWLQEREHERVSFVEKPTPEMYRVLSARPKWDSHLILPKLVFPNKYAAYTRYRNPTRTIQSAYWERVEDHIGQQPKKRSNVA</sequence>